<dbReference type="Proteomes" id="UP000236311">
    <property type="component" value="Unassembled WGS sequence"/>
</dbReference>
<proteinExistence type="predicted"/>
<keyword evidence="2" id="KW-1185">Reference proteome</keyword>
<evidence type="ECO:0000313" key="1">
    <source>
        <dbReference type="EMBL" id="SOY31447.1"/>
    </source>
</evidence>
<sequence length="149" mass="16838">MNTEVKNAIKATDRDAQYDESAKRLLGQKIILAHILVKTVKEFKGMDPKTVVPFIEGKPFISTIPLEPGLTNKKSEKGGQKIVGFNTENAEINEGLVRFDIVFYVRTKDGLSQIILNVDYSDLRIIPIISCLFRLCLYFNTKNRNNSCV</sequence>
<evidence type="ECO:0000313" key="2">
    <source>
        <dbReference type="Proteomes" id="UP000236311"/>
    </source>
</evidence>
<protein>
    <submittedName>
        <fullName evidence="1">Uncharacterized protein</fullName>
    </submittedName>
</protein>
<accession>A0A2K4ZLS9</accession>
<gene>
    <name evidence="1" type="ORF">AMURIS_04190</name>
</gene>
<organism evidence="1 2">
    <name type="scientific">Acetatifactor muris</name>
    <dbReference type="NCBI Taxonomy" id="879566"/>
    <lineage>
        <taxon>Bacteria</taxon>
        <taxon>Bacillati</taxon>
        <taxon>Bacillota</taxon>
        <taxon>Clostridia</taxon>
        <taxon>Lachnospirales</taxon>
        <taxon>Lachnospiraceae</taxon>
        <taxon>Acetatifactor</taxon>
    </lineage>
</organism>
<dbReference type="AlphaFoldDB" id="A0A2K4ZLS9"/>
<name>A0A2K4ZLS9_9FIRM</name>
<reference evidence="1 2" key="1">
    <citation type="submission" date="2018-01" db="EMBL/GenBank/DDBJ databases">
        <authorList>
            <person name="Gaut B.S."/>
            <person name="Morton B.R."/>
            <person name="Clegg M.T."/>
            <person name="Duvall M.R."/>
        </authorList>
    </citation>
    <scope>NUCLEOTIDE SEQUENCE [LARGE SCALE GENOMIC DNA]</scope>
    <source>
        <strain evidence="1">GP69</strain>
    </source>
</reference>
<dbReference type="EMBL" id="OFSM01000025">
    <property type="protein sequence ID" value="SOY31447.1"/>
    <property type="molecule type" value="Genomic_DNA"/>
</dbReference>
<dbReference type="OrthoDB" id="1663583at2"/>